<dbReference type="CDD" id="cd06173">
    <property type="entry name" value="MFS_MefA_like"/>
    <property type="match status" value="1"/>
</dbReference>
<feature type="transmembrane region" description="Helical" evidence="6">
    <location>
        <begin position="84"/>
        <end position="102"/>
    </location>
</feature>
<dbReference type="AlphaFoldDB" id="A0A4Q2M2E0"/>
<feature type="transmembrane region" description="Helical" evidence="6">
    <location>
        <begin position="51"/>
        <end position="72"/>
    </location>
</feature>
<evidence type="ECO:0000313" key="10">
    <source>
        <dbReference type="Proteomes" id="UP000292686"/>
    </source>
</evidence>
<keyword evidence="2" id="KW-1003">Cell membrane</keyword>
<dbReference type="GO" id="GO:0022857">
    <property type="term" value="F:transmembrane transporter activity"/>
    <property type="evidence" value="ECO:0007669"/>
    <property type="project" value="InterPro"/>
</dbReference>
<feature type="transmembrane region" description="Helical" evidence="6">
    <location>
        <begin position="290"/>
        <end position="307"/>
    </location>
</feature>
<keyword evidence="3 6" id="KW-0812">Transmembrane</keyword>
<evidence type="ECO:0000256" key="6">
    <source>
        <dbReference type="SAM" id="Phobius"/>
    </source>
</evidence>
<dbReference type="InterPro" id="IPR036259">
    <property type="entry name" value="MFS_trans_sf"/>
</dbReference>
<feature type="transmembrane region" description="Helical" evidence="6">
    <location>
        <begin position="26"/>
        <end position="45"/>
    </location>
</feature>
<sequence length="405" mass="41716">MTATTGARRRTLAAWRRRGYRQLTGAWMFTNLADSVLFLMVAVWVKELSDSDVAAALVFAAFGLAAVSAPFLGQLADRVSRKRLLVIANAAMVPVVLALLAVDSVDLLWLVYAVLFLYGCAGYLTAAAQSGVIRDLLPDDELAAGNGLLSTIDQAFRLGAPLVGTALYVLVGPVAVILVTAVAFLAAAVLLSRLDIVESDPAPRSGGYRREIVAGVAHLSRTSPLGRLTVTIAIAFAATGLLNVAVFPIMEQGLGVAPAMLGVFVAVQGGGAVVGGAISAVVISRVGERAAVGLGLVVLALGTAALLTSSIPLVIAAMLFIGASVPVLIVAYVTLRQRLTPPGLQGRVGAASNLAFNLPQTVATLGGAALLGLIDYRWLIAVTAAVVLVSSIGAWVRGRAPRPEL</sequence>
<accession>A0A4Q2M2E0</accession>
<feature type="transmembrane region" description="Helical" evidence="6">
    <location>
        <begin position="166"/>
        <end position="191"/>
    </location>
</feature>
<keyword evidence="4 6" id="KW-1133">Transmembrane helix</keyword>
<keyword evidence="10" id="KW-1185">Reference proteome</keyword>
<organism evidence="9 10">
    <name type="scientific">Agromyces atrinae</name>
    <dbReference type="NCBI Taxonomy" id="592376"/>
    <lineage>
        <taxon>Bacteria</taxon>
        <taxon>Bacillati</taxon>
        <taxon>Actinomycetota</taxon>
        <taxon>Actinomycetes</taxon>
        <taxon>Micrococcales</taxon>
        <taxon>Microbacteriaceae</taxon>
        <taxon>Agromyces</taxon>
    </lineage>
</organism>
<feature type="transmembrane region" description="Helical" evidence="6">
    <location>
        <begin position="256"/>
        <end position="283"/>
    </location>
</feature>
<dbReference type="GO" id="GO:0005886">
    <property type="term" value="C:plasma membrane"/>
    <property type="evidence" value="ECO:0007669"/>
    <property type="project" value="UniProtKB-SubCell"/>
</dbReference>
<dbReference type="OrthoDB" id="3460055at2"/>
<evidence type="ECO:0000256" key="5">
    <source>
        <dbReference type="ARBA" id="ARBA00023136"/>
    </source>
</evidence>
<dbReference type="Proteomes" id="UP000292686">
    <property type="component" value="Unassembled WGS sequence"/>
</dbReference>
<feature type="transmembrane region" description="Helical" evidence="6">
    <location>
        <begin position="313"/>
        <end position="333"/>
    </location>
</feature>
<name>A0A4Q2M2E0_9MICO</name>
<feature type="domain" description="Major facilitator superfamily (MFS) profile" evidence="7">
    <location>
        <begin position="19"/>
        <end position="402"/>
    </location>
</feature>
<dbReference type="RefSeq" id="WP_129175789.1">
    <property type="nucleotide sequence ID" value="NZ_JACCBI010000001.1"/>
</dbReference>
<dbReference type="PROSITE" id="PS50850">
    <property type="entry name" value="MFS"/>
    <property type="match status" value="1"/>
</dbReference>
<keyword evidence="5 6" id="KW-0472">Membrane</keyword>
<dbReference type="Pfam" id="PF07690">
    <property type="entry name" value="MFS_1"/>
    <property type="match status" value="1"/>
</dbReference>
<comment type="caution">
    <text evidence="9">The sequence shown here is derived from an EMBL/GenBank/DDBJ whole genome shotgun (WGS) entry which is preliminary data.</text>
</comment>
<evidence type="ECO:0000313" key="9">
    <source>
        <dbReference type="EMBL" id="RXZ86094.1"/>
    </source>
</evidence>
<dbReference type="InterPro" id="IPR011701">
    <property type="entry name" value="MFS"/>
</dbReference>
<evidence type="ECO:0000313" key="11">
    <source>
        <dbReference type="Proteomes" id="UP000581087"/>
    </source>
</evidence>
<dbReference type="SUPFAM" id="SSF103473">
    <property type="entry name" value="MFS general substrate transporter"/>
    <property type="match status" value="1"/>
</dbReference>
<reference evidence="9 10" key="1">
    <citation type="submission" date="2019-01" db="EMBL/GenBank/DDBJ databases">
        <title>Agromyces.</title>
        <authorList>
            <person name="Li J."/>
        </authorList>
    </citation>
    <scope>NUCLEOTIDE SEQUENCE [LARGE SCALE GENOMIC DNA]</scope>
    <source>
        <strain evidence="9 10">DSM 23870</strain>
    </source>
</reference>
<comment type="subcellular location">
    <subcellularLocation>
        <location evidence="1">Cell membrane</location>
        <topology evidence="1">Multi-pass membrane protein</topology>
    </subcellularLocation>
</comment>
<feature type="transmembrane region" description="Helical" evidence="6">
    <location>
        <begin position="378"/>
        <end position="396"/>
    </location>
</feature>
<dbReference type="PANTHER" id="PTHR23513:SF6">
    <property type="entry name" value="MAJOR FACILITATOR SUPERFAMILY ASSOCIATED DOMAIN-CONTAINING PROTEIN"/>
    <property type="match status" value="1"/>
</dbReference>
<dbReference type="EMBL" id="JACCBI010000001">
    <property type="protein sequence ID" value="NYD68737.1"/>
    <property type="molecule type" value="Genomic_DNA"/>
</dbReference>
<dbReference type="PANTHER" id="PTHR23513">
    <property type="entry name" value="INTEGRAL MEMBRANE EFFLUX PROTEIN-RELATED"/>
    <property type="match status" value="1"/>
</dbReference>
<feature type="transmembrane region" description="Helical" evidence="6">
    <location>
        <begin position="108"/>
        <end position="130"/>
    </location>
</feature>
<evidence type="ECO:0000313" key="8">
    <source>
        <dbReference type="EMBL" id="NYD68737.1"/>
    </source>
</evidence>
<evidence type="ECO:0000256" key="1">
    <source>
        <dbReference type="ARBA" id="ARBA00004651"/>
    </source>
</evidence>
<feature type="transmembrane region" description="Helical" evidence="6">
    <location>
        <begin position="228"/>
        <end position="250"/>
    </location>
</feature>
<dbReference type="Proteomes" id="UP000581087">
    <property type="component" value="Unassembled WGS sequence"/>
</dbReference>
<dbReference type="EMBL" id="SDPM01000006">
    <property type="protein sequence ID" value="RXZ86094.1"/>
    <property type="molecule type" value="Genomic_DNA"/>
</dbReference>
<protein>
    <submittedName>
        <fullName evidence="9">MFS transporter</fullName>
    </submittedName>
    <submittedName>
        <fullName evidence="8">Putative MFS family arabinose efflux permease</fullName>
    </submittedName>
</protein>
<evidence type="ECO:0000256" key="2">
    <source>
        <dbReference type="ARBA" id="ARBA00022475"/>
    </source>
</evidence>
<reference evidence="8 11" key="2">
    <citation type="submission" date="2020-07" db="EMBL/GenBank/DDBJ databases">
        <title>Sequencing the genomes of 1000 actinobacteria strains.</title>
        <authorList>
            <person name="Klenk H.-P."/>
        </authorList>
    </citation>
    <scope>NUCLEOTIDE SEQUENCE [LARGE SCALE GENOMIC DNA]</scope>
    <source>
        <strain evidence="8 11">DSM 23870</strain>
    </source>
</reference>
<evidence type="ECO:0000259" key="7">
    <source>
        <dbReference type="PROSITE" id="PS50850"/>
    </source>
</evidence>
<gene>
    <name evidence="8" type="ORF">BJ972_003256</name>
    <name evidence="9" type="ORF">ESP50_12930</name>
</gene>
<dbReference type="Gene3D" id="1.20.1250.20">
    <property type="entry name" value="MFS general substrate transporter like domains"/>
    <property type="match status" value="1"/>
</dbReference>
<proteinExistence type="predicted"/>
<evidence type="ECO:0000256" key="3">
    <source>
        <dbReference type="ARBA" id="ARBA00022692"/>
    </source>
</evidence>
<dbReference type="InterPro" id="IPR020846">
    <property type="entry name" value="MFS_dom"/>
</dbReference>
<evidence type="ECO:0000256" key="4">
    <source>
        <dbReference type="ARBA" id="ARBA00022989"/>
    </source>
</evidence>